<dbReference type="VEuPathDB" id="FungiDB:GWK60_I00473"/>
<dbReference type="AlphaFoldDB" id="A0A0W0DAL1"/>
<name>A0A0W0DAL1_CANGB</name>
<dbReference type="Proteomes" id="UP000054886">
    <property type="component" value="Unassembled WGS sequence"/>
</dbReference>
<dbReference type="Pfam" id="PF12716">
    <property type="entry name" value="Apq12"/>
    <property type="match status" value="1"/>
</dbReference>
<dbReference type="EMBL" id="LLZZ01000169">
    <property type="protein sequence ID" value="KTA96696.1"/>
    <property type="molecule type" value="Genomic_DNA"/>
</dbReference>
<dbReference type="VEuPathDB" id="FungiDB:CAGL0L00935g"/>
<dbReference type="VEuPathDB" id="FungiDB:B1J91_L00935g"/>
<dbReference type="OrthoDB" id="4065731at2759"/>
<dbReference type="InterPro" id="IPR024316">
    <property type="entry name" value="APQ12"/>
</dbReference>
<reference evidence="1 2" key="1">
    <citation type="submission" date="2015-10" db="EMBL/GenBank/DDBJ databases">
        <title>Draft genomes sequences of Candida glabrata isolates 1A, 1B, 2A, 2B, 3A and 3B.</title>
        <authorList>
            <person name="Haavelsrud O.E."/>
            <person name="Gaustad P."/>
        </authorList>
    </citation>
    <scope>NUCLEOTIDE SEQUENCE [LARGE SCALE GENOMIC DNA]</scope>
    <source>
        <strain evidence="1">910700640</strain>
    </source>
</reference>
<comment type="caution">
    <text evidence="1">The sequence shown here is derived from an EMBL/GenBank/DDBJ whole genome shotgun (WGS) entry which is preliminary data.</text>
</comment>
<organism evidence="1 2">
    <name type="scientific">Candida glabrata</name>
    <name type="common">Yeast</name>
    <name type="synonym">Torulopsis glabrata</name>
    <dbReference type="NCBI Taxonomy" id="5478"/>
    <lineage>
        <taxon>Eukaryota</taxon>
        <taxon>Fungi</taxon>
        <taxon>Dikarya</taxon>
        <taxon>Ascomycota</taxon>
        <taxon>Saccharomycotina</taxon>
        <taxon>Saccharomycetes</taxon>
        <taxon>Saccharomycetales</taxon>
        <taxon>Saccharomycetaceae</taxon>
        <taxon>Nakaseomyces</taxon>
    </lineage>
</organism>
<protein>
    <submittedName>
        <fullName evidence="1">Nuclear membrane organization protein APQ12</fullName>
    </submittedName>
</protein>
<proteinExistence type="predicted"/>
<dbReference type="VEuPathDB" id="FungiDB:GVI51_L00715"/>
<dbReference type="OMA" id="TCIGIYM"/>
<sequence length="147" mass="17158">MMDRTVTHPEENIQQLIVGLLSKVINFLQILIPVIVRFSKEYPTAFIVISLIIGLYVVWRCIMSLYAMVRRLFYLSLVLLVVCAYMRGAELFFEHDVPLVANGIWDNRELIKSSVVSTCTYGYKILRQNSIILYYYLKNQLEEAIQK</sequence>
<accession>A0A0W0DAL1</accession>
<evidence type="ECO:0000313" key="1">
    <source>
        <dbReference type="EMBL" id="KTA96696.1"/>
    </source>
</evidence>
<evidence type="ECO:0000313" key="2">
    <source>
        <dbReference type="Proteomes" id="UP000054886"/>
    </source>
</evidence>
<dbReference type="PhylomeDB" id="A0A0W0DAL1"/>
<gene>
    <name evidence="1" type="ORF">AO440_003824</name>
</gene>